<evidence type="ECO:0008006" key="3">
    <source>
        <dbReference type="Google" id="ProtNLM"/>
    </source>
</evidence>
<dbReference type="Gene3D" id="3.50.50.60">
    <property type="entry name" value="FAD/NAD(P)-binding domain"/>
    <property type="match status" value="1"/>
</dbReference>
<dbReference type="SUPFAM" id="SSF51905">
    <property type="entry name" value="FAD/NAD(P)-binding domain"/>
    <property type="match status" value="1"/>
</dbReference>
<gene>
    <name evidence="1" type="ORF">UN64_11300</name>
</gene>
<protein>
    <recommendedName>
        <fullName evidence="3">FAD/NAD(P)-binding domain-containing protein</fullName>
    </recommendedName>
</protein>
<dbReference type="Proteomes" id="UP000188597">
    <property type="component" value="Unassembled WGS sequence"/>
</dbReference>
<evidence type="ECO:0000313" key="1">
    <source>
        <dbReference type="EMBL" id="OOE12646.1"/>
    </source>
</evidence>
<name>A0A1V3G9I8_9BACL</name>
<organism evidence="1 2">
    <name type="scientific">Fictibacillus arsenicus</name>
    <dbReference type="NCBI Taxonomy" id="255247"/>
    <lineage>
        <taxon>Bacteria</taxon>
        <taxon>Bacillati</taxon>
        <taxon>Bacillota</taxon>
        <taxon>Bacilli</taxon>
        <taxon>Bacillales</taxon>
        <taxon>Fictibacillaceae</taxon>
        <taxon>Fictibacillus</taxon>
    </lineage>
</organism>
<proteinExistence type="predicted"/>
<dbReference type="OrthoDB" id="9772934at2"/>
<comment type="caution">
    <text evidence="1">The sequence shown here is derived from an EMBL/GenBank/DDBJ whole genome shotgun (WGS) entry which is preliminary data.</text>
</comment>
<accession>A0A1V3G9I8</accession>
<sequence length="183" mass="20813">MTKILLIGSGHAHLSIIRRLINEKHKDYEITLITPSKKDVQIDLEVLSEKSSVSIIEDTIISFDPMQKMLLCFSGEIYRFDVISFNMDMKFSLFRQALVPVVENGAMLVEDTLQNAEYPILFGAGESVSIVGGASNKTESPDKQADLLWNNMKRYLKGQKLQSLNSGNDTFFSSWTERLFKRR</sequence>
<dbReference type="InterPro" id="IPR036188">
    <property type="entry name" value="FAD/NAD-bd_sf"/>
</dbReference>
<reference evidence="1 2" key="1">
    <citation type="submission" date="2016-11" db="EMBL/GenBank/DDBJ databases">
        <authorList>
            <person name="Jaros S."/>
            <person name="Januszkiewicz K."/>
            <person name="Wedrychowicz H."/>
        </authorList>
    </citation>
    <scope>NUCLEOTIDE SEQUENCE [LARGE SCALE GENOMIC DNA]</scope>
    <source>
        <strain evidence="1 2">Con a/3</strain>
    </source>
</reference>
<evidence type="ECO:0000313" key="2">
    <source>
        <dbReference type="Proteomes" id="UP000188597"/>
    </source>
</evidence>
<dbReference type="RefSeq" id="WP_077362714.1">
    <property type="nucleotide sequence ID" value="NZ_MQMF01000002.1"/>
</dbReference>
<dbReference type="EMBL" id="MQMF01000002">
    <property type="protein sequence ID" value="OOE12646.1"/>
    <property type="molecule type" value="Genomic_DNA"/>
</dbReference>
<dbReference type="AlphaFoldDB" id="A0A1V3G9I8"/>